<dbReference type="EMBL" id="MU864493">
    <property type="protein sequence ID" value="KAK4184350.1"/>
    <property type="molecule type" value="Genomic_DNA"/>
</dbReference>
<sequence>MKRAVKAARETATVELHELADKAANEARATGISFRKTLISAHDWKGARCEEFKDDPVAQSLKKQKIVKKETSKAGRTSTRLGEDALRKPTSVAHPLPHKITVRIFSDSHNVTEATPKRGSLTAFNFTPDLEHVLALLIEQSHALTGHFVDLEVELTVEWIPSHLDKDKRWMPAMGGSPVVLAKPRADPFITIEPAMDALVTGGMAIAEAFPSLNPTLTTADSPTSRRTSTIPSTMSSGLSGRRTISEGCYQRQSQHQQGGSDSLNVLETVAGIRRLLYSVHSPTFSIVPTTINRQSQRLVGSRSKHA</sequence>
<reference evidence="2" key="1">
    <citation type="journal article" date="2023" name="Mol. Phylogenet. Evol.">
        <title>Genome-scale phylogeny and comparative genomics of the fungal order Sordariales.</title>
        <authorList>
            <person name="Hensen N."/>
            <person name="Bonometti L."/>
            <person name="Westerberg I."/>
            <person name="Brannstrom I.O."/>
            <person name="Guillou S."/>
            <person name="Cros-Aarteil S."/>
            <person name="Calhoun S."/>
            <person name="Haridas S."/>
            <person name="Kuo A."/>
            <person name="Mondo S."/>
            <person name="Pangilinan J."/>
            <person name="Riley R."/>
            <person name="LaButti K."/>
            <person name="Andreopoulos B."/>
            <person name="Lipzen A."/>
            <person name="Chen C."/>
            <person name="Yan M."/>
            <person name="Daum C."/>
            <person name="Ng V."/>
            <person name="Clum A."/>
            <person name="Steindorff A."/>
            <person name="Ohm R.A."/>
            <person name="Martin F."/>
            <person name="Silar P."/>
            <person name="Natvig D.O."/>
            <person name="Lalanne C."/>
            <person name="Gautier V."/>
            <person name="Ament-Velasquez S.L."/>
            <person name="Kruys A."/>
            <person name="Hutchinson M.I."/>
            <person name="Powell A.J."/>
            <person name="Barry K."/>
            <person name="Miller A.N."/>
            <person name="Grigoriev I.V."/>
            <person name="Debuchy R."/>
            <person name="Gladieux P."/>
            <person name="Hiltunen Thoren M."/>
            <person name="Johannesson H."/>
        </authorList>
    </citation>
    <scope>NUCLEOTIDE SEQUENCE</scope>
    <source>
        <strain evidence="2">PSN309</strain>
    </source>
</reference>
<organism evidence="2 3">
    <name type="scientific">Podospora australis</name>
    <dbReference type="NCBI Taxonomy" id="1536484"/>
    <lineage>
        <taxon>Eukaryota</taxon>
        <taxon>Fungi</taxon>
        <taxon>Dikarya</taxon>
        <taxon>Ascomycota</taxon>
        <taxon>Pezizomycotina</taxon>
        <taxon>Sordariomycetes</taxon>
        <taxon>Sordariomycetidae</taxon>
        <taxon>Sordariales</taxon>
        <taxon>Podosporaceae</taxon>
        <taxon>Podospora</taxon>
    </lineage>
</organism>
<dbReference type="AlphaFoldDB" id="A0AAN6WLY0"/>
<keyword evidence="3" id="KW-1185">Reference proteome</keyword>
<proteinExistence type="predicted"/>
<gene>
    <name evidence="2" type="ORF">QBC35DRAFT_455379</name>
</gene>
<dbReference type="Proteomes" id="UP001302126">
    <property type="component" value="Unassembled WGS sequence"/>
</dbReference>
<evidence type="ECO:0000313" key="2">
    <source>
        <dbReference type="EMBL" id="KAK4184350.1"/>
    </source>
</evidence>
<feature type="compositionally biased region" description="Low complexity" evidence="1">
    <location>
        <begin position="222"/>
        <end position="237"/>
    </location>
</feature>
<accession>A0AAN6WLY0</accession>
<evidence type="ECO:0000313" key="3">
    <source>
        <dbReference type="Proteomes" id="UP001302126"/>
    </source>
</evidence>
<reference evidence="2" key="2">
    <citation type="submission" date="2023-05" db="EMBL/GenBank/DDBJ databases">
        <authorList>
            <consortium name="Lawrence Berkeley National Laboratory"/>
            <person name="Steindorff A."/>
            <person name="Hensen N."/>
            <person name="Bonometti L."/>
            <person name="Westerberg I."/>
            <person name="Brannstrom I.O."/>
            <person name="Guillou S."/>
            <person name="Cros-Aarteil S."/>
            <person name="Calhoun S."/>
            <person name="Haridas S."/>
            <person name="Kuo A."/>
            <person name="Mondo S."/>
            <person name="Pangilinan J."/>
            <person name="Riley R."/>
            <person name="Labutti K."/>
            <person name="Andreopoulos B."/>
            <person name="Lipzen A."/>
            <person name="Chen C."/>
            <person name="Yanf M."/>
            <person name="Daum C."/>
            <person name="Ng V."/>
            <person name="Clum A."/>
            <person name="Ohm R."/>
            <person name="Martin F."/>
            <person name="Silar P."/>
            <person name="Natvig D."/>
            <person name="Lalanne C."/>
            <person name="Gautier V."/>
            <person name="Ament-Velasquez S.L."/>
            <person name="Kruys A."/>
            <person name="Hutchinson M.I."/>
            <person name="Powell A.J."/>
            <person name="Barry K."/>
            <person name="Miller A.N."/>
            <person name="Grigoriev I.V."/>
            <person name="Debuchy R."/>
            <person name="Gladieux P."/>
            <person name="Thoren M.H."/>
            <person name="Johannesson H."/>
        </authorList>
    </citation>
    <scope>NUCLEOTIDE SEQUENCE</scope>
    <source>
        <strain evidence="2">PSN309</strain>
    </source>
</reference>
<name>A0AAN6WLY0_9PEZI</name>
<protein>
    <submittedName>
        <fullName evidence="2">Uncharacterized protein</fullName>
    </submittedName>
</protein>
<evidence type="ECO:0000256" key="1">
    <source>
        <dbReference type="SAM" id="MobiDB-lite"/>
    </source>
</evidence>
<comment type="caution">
    <text evidence="2">The sequence shown here is derived from an EMBL/GenBank/DDBJ whole genome shotgun (WGS) entry which is preliminary data.</text>
</comment>
<feature type="region of interest" description="Disordered" evidence="1">
    <location>
        <begin position="65"/>
        <end position="85"/>
    </location>
</feature>
<feature type="region of interest" description="Disordered" evidence="1">
    <location>
        <begin position="216"/>
        <end position="242"/>
    </location>
</feature>